<feature type="region of interest" description="Disordered" evidence="1">
    <location>
        <begin position="617"/>
        <end position="645"/>
    </location>
</feature>
<feature type="region of interest" description="Disordered" evidence="1">
    <location>
        <begin position="27"/>
        <end position="60"/>
    </location>
</feature>
<comment type="caution">
    <text evidence="2">The sequence shown here is derived from an EMBL/GenBank/DDBJ whole genome shotgun (WGS) entry which is preliminary data.</text>
</comment>
<evidence type="ECO:0008006" key="4">
    <source>
        <dbReference type="Google" id="ProtNLM"/>
    </source>
</evidence>
<sequence>MPDLKVLADVNTSFWRSARMPWVCAAPPAPGAREARRGRRRRHRQRPAAPIPRSHRGPPKLHVYMPALASGEGRTTTQTQCIVDSRENTGGCGERLVGGRRTPRTCAGTYGGSWDLSVCVCFVVRVSLGPFAVAGEEEAASLLAGPRAPELLRARSLRGMTPLMLVGAGACSPGLAERMLALGAEAAGVSLRSHKGRTAADYAELHGRPELALRLRALMAQRLAEGGRALCGVCGVEVARRPKLHEVVARCSSGEERNALLVDFCTTRCGVVSTLLHPHFHPLNDDEKLRKKLTQSLGVLQALEQLVPDLDGWHVIDLCSGKSLTSTLVALQHPTVTVTAVDRLSQAHLPHWTEAGLDNALYKRLDVMAEDFMDQLANTVAASGRPVAVLGMHLCGSLSERAVEVFQTMPLVRACILSPCCLPPLHKAPPSVAPLYRTGAQDDEQYHAWCAHLERSLGAGNGVSVASRQIEEMLTIKSTVLSASKPPLSPAEAAEAAAAAAAAAARSVLPARLFVRLLFGTDQQLQCHGEYTLEASDSEQPVWRHVGEDRSIHLGADGLWRISDSSGEHFAQHPAAVGASARGPDTLPHEQLGAWERRDAKKRRWLTDGALAVTLTERRRKLSSSPPRRGRSRQKRGRLHGHKRALGSAAALHGCRTWCPT</sequence>
<protein>
    <recommendedName>
        <fullName evidence="4">Methyltransferase domain-containing protein</fullName>
    </recommendedName>
</protein>
<proteinExistence type="predicted"/>
<gene>
    <name evidence="2" type="ORF">PCOR1329_LOCUS59538</name>
</gene>
<dbReference type="EMBL" id="CAUYUJ010017425">
    <property type="protein sequence ID" value="CAK0874718.1"/>
    <property type="molecule type" value="Genomic_DNA"/>
</dbReference>
<reference evidence="2" key="1">
    <citation type="submission" date="2023-10" db="EMBL/GenBank/DDBJ databases">
        <authorList>
            <person name="Chen Y."/>
            <person name="Shah S."/>
            <person name="Dougan E. K."/>
            <person name="Thang M."/>
            <person name="Chan C."/>
        </authorList>
    </citation>
    <scope>NUCLEOTIDE SEQUENCE [LARGE SCALE GENOMIC DNA]</scope>
</reference>
<evidence type="ECO:0000313" key="2">
    <source>
        <dbReference type="EMBL" id="CAK0874718.1"/>
    </source>
</evidence>
<evidence type="ECO:0000256" key="1">
    <source>
        <dbReference type="SAM" id="MobiDB-lite"/>
    </source>
</evidence>
<evidence type="ECO:0000313" key="3">
    <source>
        <dbReference type="Proteomes" id="UP001189429"/>
    </source>
</evidence>
<accession>A0ABN9VMZ0</accession>
<organism evidence="2 3">
    <name type="scientific">Prorocentrum cordatum</name>
    <dbReference type="NCBI Taxonomy" id="2364126"/>
    <lineage>
        <taxon>Eukaryota</taxon>
        <taxon>Sar</taxon>
        <taxon>Alveolata</taxon>
        <taxon>Dinophyceae</taxon>
        <taxon>Prorocentrales</taxon>
        <taxon>Prorocentraceae</taxon>
        <taxon>Prorocentrum</taxon>
    </lineage>
</organism>
<dbReference type="Proteomes" id="UP001189429">
    <property type="component" value="Unassembled WGS sequence"/>
</dbReference>
<feature type="compositionally biased region" description="Basic residues" evidence="1">
    <location>
        <begin position="618"/>
        <end position="645"/>
    </location>
</feature>
<feature type="compositionally biased region" description="Basic residues" evidence="1">
    <location>
        <begin position="36"/>
        <end position="46"/>
    </location>
</feature>
<keyword evidence="3" id="KW-1185">Reference proteome</keyword>
<name>A0ABN9VMZ0_9DINO</name>